<proteinExistence type="predicted"/>
<comment type="caution">
    <text evidence="1">The sequence shown here is derived from an EMBL/GenBank/DDBJ whole genome shotgun (WGS) entry which is preliminary data.</text>
</comment>
<name>A0A699YA33_HAELA</name>
<dbReference type="AlphaFoldDB" id="A0A699YA33"/>
<gene>
    <name evidence="1" type="ORF">HaLaN_00791</name>
</gene>
<keyword evidence="2" id="KW-1185">Reference proteome</keyword>
<dbReference type="Proteomes" id="UP000485058">
    <property type="component" value="Unassembled WGS sequence"/>
</dbReference>
<evidence type="ECO:0000313" key="1">
    <source>
        <dbReference type="EMBL" id="GFH06201.1"/>
    </source>
</evidence>
<evidence type="ECO:0000313" key="2">
    <source>
        <dbReference type="Proteomes" id="UP000485058"/>
    </source>
</evidence>
<reference evidence="1 2" key="1">
    <citation type="submission" date="2020-02" db="EMBL/GenBank/DDBJ databases">
        <title>Draft genome sequence of Haematococcus lacustris strain NIES-144.</title>
        <authorList>
            <person name="Morimoto D."/>
            <person name="Nakagawa S."/>
            <person name="Yoshida T."/>
            <person name="Sawayama S."/>
        </authorList>
    </citation>
    <scope>NUCLEOTIDE SEQUENCE [LARGE SCALE GENOMIC DNA]</scope>
    <source>
        <strain evidence="1 2">NIES-144</strain>
    </source>
</reference>
<accession>A0A699YA33</accession>
<sequence length="123" mass="13749">MHFWTEAREGQCSSWRDLATKSSRSISLKLGSAASVNWHRSPCWLSSKPSLTVLRHDTSRRHDCAEAFRSPRPQSMSVLSNRPSAMPLLWLTSTDQRIKRSPGAGCASRCAPFPAWSLELVPP</sequence>
<protein>
    <submittedName>
        <fullName evidence="1">Uncharacterized protein</fullName>
    </submittedName>
</protein>
<organism evidence="1 2">
    <name type="scientific">Haematococcus lacustris</name>
    <name type="common">Green alga</name>
    <name type="synonym">Haematococcus pluvialis</name>
    <dbReference type="NCBI Taxonomy" id="44745"/>
    <lineage>
        <taxon>Eukaryota</taxon>
        <taxon>Viridiplantae</taxon>
        <taxon>Chlorophyta</taxon>
        <taxon>core chlorophytes</taxon>
        <taxon>Chlorophyceae</taxon>
        <taxon>CS clade</taxon>
        <taxon>Chlamydomonadales</taxon>
        <taxon>Haematococcaceae</taxon>
        <taxon>Haematococcus</taxon>
    </lineage>
</organism>
<dbReference type="EMBL" id="BLLF01000027">
    <property type="protein sequence ID" value="GFH06201.1"/>
    <property type="molecule type" value="Genomic_DNA"/>
</dbReference>